<gene>
    <name evidence="3" type="ORF">WN55_06683</name>
</gene>
<dbReference type="SUPFAM" id="SSF57625">
    <property type="entry name" value="Invertebrate chitin-binding proteins"/>
    <property type="match status" value="1"/>
</dbReference>
<evidence type="ECO:0000256" key="1">
    <source>
        <dbReference type="SAM" id="MobiDB-lite"/>
    </source>
</evidence>
<proteinExistence type="predicted"/>
<evidence type="ECO:0000313" key="4">
    <source>
        <dbReference type="Proteomes" id="UP000076502"/>
    </source>
</evidence>
<keyword evidence="4" id="KW-1185">Reference proteome</keyword>
<feature type="domain" description="Chitin-binding type-2" evidence="2">
    <location>
        <begin position="153"/>
        <end position="219"/>
    </location>
</feature>
<evidence type="ECO:0000313" key="3">
    <source>
        <dbReference type="EMBL" id="KZC14214.1"/>
    </source>
</evidence>
<name>A0A154PS98_DUFNO</name>
<protein>
    <recommendedName>
        <fullName evidence="2">Chitin-binding type-2 domain-containing protein</fullName>
    </recommendedName>
</protein>
<dbReference type="Pfam" id="PF01607">
    <property type="entry name" value="CBM_14"/>
    <property type="match status" value="1"/>
</dbReference>
<evidence type="ECO:0000259" key="2">
    <source>
        <dbReference type="PROSITE" id="PS50940"/>
    </source>
</evidence>
<dbReference type="Gene3D" id="2.170.140.10">
    <property type="entry name" value="Chitin binding domain"/>
    <property type="match status" value="1"/>
</dbReference>
<dbReference type="SMART" id="SM00494">
    <property type="entry name" value="ChtBD2"/>
    <property type="match status" value="1"/>
</dbReference>
<dbReference type="AlphaFoldDB" id="A0A154PS98"/>
<dbReference type="InterPro" id="IPR002557">
    <property type="entry name" value="Chitin-bd_dom"/>
</dbReference>
<sequence>MFSSNEHILLSEKVPLILPQLKEPPKRQVSREEVFLTKIPFAYASLPSIFGQDHRVRTMFSRFESNLSSGEPVIYRRSTRIEGGSYHTRSLNGDDPEVAPEDGSRRRVAIAEGMKEEEKSKRKRSVGHCAVQLRSQVRAQDDEGGDGLDANAEELCQDRPGDEYFRLNVEGDCRDVVRCDKATEIGVTRLATVRCPTGLAFDIERQTCDWKTNVKNCDQLESKRPLID</sequence>
<dbReference type="GO" id="GO:0005576">
    <property type="term" value="C:extracellular region"/>
    <property type="evidence" value="ECO:0007669"/>
    <property type="project" value="InterPro"/>
</dbReference>
<dbReference type="OrthoDB" id="7631237at2759"/>
<dbReference type="Proteomes" id="UP000076502">
    <property type="component" value="Unassembled WGS sequence"/>
</dbReference>
<dbReference type="GO" id="GO:0008061">
    <property type="term" value="F:chitin binding"/>
    <property type="evidence" value="ECO:0007669"/>
    <property type="project" value="InterPro"/>
</dbReference>
<dbReference type="PROSITE" id="PS50940">
    <property type="entry name" value="CHIT_BIND_II"/>
    <property type="match status" value="1"/>
</dbReference>
<feature type="region of interest" description="Disordered" evidence="1">
    <location>
        <begin position="84"/>
        <end position="104"/>
    </location>
</feature>
<accession>A0A154PS98</accession>
<organism evidence="3 4">
    <name type="scientific">Dufourea novaeangliae</name>
    <name type="common">Sweat bee</name>
    <dbReference type="NCBI Taxonomy" id="178035"/>
    <lineage>
        <taxon>Eukaryota</taxon>
        <taxon>Metazoa</taxon>
        <taxon>Ecdysozoa</taxon>
        <taxon>Arthropoda</taxon>
        <taxon>Hexapoda</taxon>
        <taxon>Insecta</taxon>
        <taxon>Pterygota</taxon>
        <taxon>Neoptera</taxon>
        <taxon>Endopterygota</taxon>
        <taxon>Hymenoptera</taxon>
        <taxon>Apocrita</taxon>
        <taxon>Aculeata</taxon>
        <taxon>Apoidea</taxon>
        <taxon>Anthophila</taxon>
        <taxon>Halictidae</taxon>
        <taxon>Rophitinae</taxon>
        <taxon>Dufourea</taxon>
    </lineage>
</organism>
<reference evidence="3 4" key="1">
    <citation type="submission" date="2015-07" db="EMBL/GenBank/DDBJ databases">
        <title>The genome of Dufourea novaeangliae.</title>
        <authorList>
            <person name="Pan H."/>
            <person name="Kapheim K."/>
        </authorList>
    </citation>
    <scope>NUCLEOTIDE SEQUENCE [LARGE SCALE GENOMIC DNA]</scope>
    <source>
        <strain evidence="3">0120121106</strain>
        <tissue evidence="3">Whole body</tissue>
    </source>
</reference>
<dbReference type="EMBL" id="KQ435050">
    <property type="protein sequence ID" value="KZC14214.1"/>
    <property type="molecule type" value="Genomic_DNA"/>
</dbReference>
<dbReference type="STRING" id="178035.A0A154PS98"/>
<dbReference type="InterPro" id="IPR036508">
    <property type="entry name" value="Chitin-bd_dom_sf"/>
</dbReference>